<accession>A0ABR7EZC6</accession>
<name>A0ABR7EZC6_9FIRM</name>
<evidence type="ECO:0000313" key="1">
    <source>
        <dbReference type="EMBL" id="MBC5666699.1"/>
    </source>
</evidence>
<evidence type="ECO:0000313" key="2">
    <source>
        <dbReference type="Proteomes" id="UP000597877"/>
    </source>
</evidence>
<proteinExistence type="predicted"/>
<comment type="caution">
    <text evidence="1">The sequence shown here is derived from an EMBL/GenBank/DDBJ whole genome shotgun (WGS) entry which is preliminary data.</text>
</comment>
<reference evidence="1 2" key="1">
    <citation type="submission" date="2020-08" db="EMBL/GenBank/DDBJ databases">
        <title>Genome public.</title>
        <authorList>
            <person name="Liu C."/>
            <person name="Sun Q."/>
        </authorList>
    </citation>
    <scope>NUCLEOTIDE SEQUENCE [LARGE SCALE GENOMIC DNA]</scope>
    <source>
        <strain evidence="1 2">BX4</strain>
    </source>
</reference>
<dbReference type="Pfam" id="PF11007">
    <property type="entry name" value="CotJA"/>
    <property type="match status" value="1"/>
</dbReference>
<dbReference type="InterPro" id="IPR020256">
    <property type="entry name" value="Spore_coat_CotJA"/>
</dbReference>
<organism evidence="1 2">
    <name type="scientific">Eubacterium segne</name>
    <dbReference type="NCBI Taxonomy" id="2763045"/>
    <lineage>
        <taxon>Bacteria</taxon>
        <taxon>Bacillati</taxon>
        <taxon>Bacillota</taxon>
        <taxon>Clostridia</taxon>
        <taxon>Eubacteriales</taxon>
        <taxon>Eubacteriaceae</taxon>
        <taxon>Eubacterium</taxon>
    </lineage>
</organism>
<dbReference type="Proteomes" id="UP000597877">
    <property type="component" value="Unassembled WGS sequence"/>
</dbReference>
<keyword evidence="2" id="KW-1185">Reference proteome</keyword>
<dbReference type="EMBL" id="JACOOZ010000001">
    <property type="protein sequence ID" value="MBC5666699.1"/>
    <property type="molecule type" value="Genomic_DNA"/>
</dbReference>
<protein>
    <submittedName>
        <fullName evidence="1">Spore coat associated protein CotJA</fullName>
    </submittedName>
</protein>
<sequence length="75" mass="8610">MPPSHRDSDNSTHECGCKRNEGCDRGNEPVDSMVPAMSYVPWQIWRNIYCIEEGLEKGTIFEDMDKPYIGRCGKK</sequence>
<gene>
    <name evidence="1" type="ORF">H8S00_01640</name>
</gene>